<dbReference type="SUPFAM" id="SSF46934">
    <property type="entry name" value="UBA-like"/>
    <property type="match status" value="1"/>
</dbReference>
<feature type="compositionally biased region" description="Polar residues" evidence="1">
    <location>
        <begin position="345"/>
        <end position="367"/>
    </location>
</feature>
<dbReference type="AlphaFoldDB" id="A0AAU9S4R3"/>
<proteinExistence type="predicted"/>
<dbReference type="InterPro" id="IPR009719">
    <property type="entry name" value="GIP1_N"/>
</dbReference>
<feature type="region of interest" description="Disordered" evidence="1">
    <location>
        <begin position="465"/>
        <end position="530"/>
    </location>
</feature>
<accession>A0AAU9S4R3</accession>
<reference evidence="3 4" key="1">
    <citation type="submission" date="2022-03" db="EMBL/GenBank/DDBJ databases">
        <authorList>
            <person name="Nunn A."/>
            <person name="Chopra R."/>
            <person name="Nunn A."/>
            <person name="Contreras Garrido A."/>
        </authorList>
    </citation>
    <scope>NUCLEOTIDE SEQUENCE [LARGE SCALE GENOMIC DNA]</scope>
</reference>
<feature type="compositionally biased region" description="Polar residues" evidence="1">
    <location>
        <begin position="288"/>
        <end position="325"/>
    </location>
</feature>
<dbReference type="EMBL" id="OU466859">
    <property type="protein sequence ID" value="CAH2053761.1"/>
    <property type="molecule type" value="Genomic_DNA"/>
</dbReference>
<dbReference type="InterPro" id="IPR009060">
    <property type="entry name" value="UBA-like_sf"/>
</dbReference>
<feature type="region of interest" description="Disordered" evidence="1">
    <location>
        <begin position="94"/>
        <end position="131"/>
    </location>
</feature>
<evidence type="ECO:0000256" key="1">
    <source>
        <dbReference type="SAM" id="MobiDB-lite"/>
    </source>
</evidence>
<dbReference type="PANTHER" id="PTHR47070:SF2">
    <property type="entry name" value="OS06G0206100 PROTEIN"/>
    <property type="match status" value="1"/>
</dbReference>
<dbReference type="PANTHER" id="PTHR47070">
    <property type="entry name" value="HYDROXYPROLINE-RICH GLYCOPROTEIN-LIKE"/>
    <property type="match status" value="1"/>
</dbReference>
<feature type="region of interest" description="Disordered" evidence="1">
    <location>
        <begin position="145"/>
        <end position="164"/>
    </location>
</feature>
<evidence type="ECO:0000259" key="2">
    <source>
        <dbReference type="Pfam" id="PF06972"/>
    </source>
</evidence>
<feature type="compositionally biased region" description="Low complexity" evidence="1">
    <location>
        <begin position="248"/>
        <end position="261"/>
    </location>
</feature>
<feature type="compositionally biased region" description="Polar residues" evidence="1">
    <location>
        <begin position="504"/>
        <end position="518"/>
    </location>
</feature>
<name>A0AAU9S4R3_THLAR</name>
<organism evidence="3 4">
    <name type="scientific">Thlaspi arvense</name>
    <name type="common">Field penny-cress</name>
    <dbReference type="NCBI Taxonomy" id="13288"/>
    <lineage>
        <taxon>Eukaryota</taxon>
        <taxon>Viridiplantae</taxon>
        <taxon>Streptophyta</taxon>
        <taxon>Embryophyta</taxon>
        <taxon>Tracheophyta</taxon>
        <taxon>Spermatophyta</taxon>
        <taxon>Magnoliopsida</taxon>
        <taxon>eudicotyledons</taxon>
        <taxon>Gunneridae</taxon>
        <taxon>Pentapetalae</taxon>
        <taxon>rosids</taxon>
        <taxon>malvids</taxon>
        <taxon>Brassicales</taxon>
        <taxon>Brassicaceae</taxon>
        <taxon>Thlaspideae</taxon>
        <taxon>Thlaspi</taxon>
    </lineage>
</organism>
<feature type="compositionally biased region" description="Low complexity" evidence="1">
    <location>
        <begin position="115"/>
        <end position="130"/>
    </location>
</feature>
<feature type="domain" description="GBF-interacting protein 1 N-terminal" evidence="2">
    <location>
        <begin position="17"/>
        <end position="74"/>
    </location>
</feature>
<evidence type="ECO:0000313" key="3">
    <source>
        <dbReference type="EMBL" id="CAH2053761.1"/>
    </source>
</evidence>
<feature type="region of interest" description="Disordered" evidence="1">
    <location>
        <begin position="211"/>
        <end position="232"/>
    </location>
</feature>
<evidence type="ECO:0000313" key="4">
    <source>
        <dbReference type="Proteomes" id="UP000836841"/>
    </source>
</evidence>
<gene>
    <name evidence="3" type="ORF">TAV2_LOCUS11317</name>
</gene>
<feature type="compositionally biased region" description="Basic and acidic residues" evidence="1">
    <location>
        <begin position="519"/>
        <end position="530"/>
    </location>
</feature>
<protein>
    <recommendedName>
        <fullName evidence="2">GBF-interacting protein 1 N-terminal domain-containing protein</fullName>
    </recommendedName>
</protein>
<dbReference type="Proteomes" id="UP000836841">
    <property type="component" value="Chromosome 3"/>
</dbReference>
<keyword evidence="4" id="KW-1185">Reference proteome</keyword>
<feature type="region of interest" description="Disordered" evidence="1">
    <location>
        <begin position="246"/>
        <end position="397"/>
    </location>
</feature>
<dbReference type="Pfam" id="PF06972">
    <property type="entry name" value="GIP1_N"/>
    <property type="match status" value="1"/>
</dbReference>
<sequence>MVTGSRTADNRVMGLDDEDRKVIQSIKEVVGNHSDADIYIALKEANMNADEAVQKLIHQDPFHEVKRRKDRKKEDAVSVEPANKKKPIENVTTEAKVPTQPEHNVRRGGYSRNIFPRNAAPRNAFPRNPAVGSNKEFRVVRDNRSNPNVDEEMKHSSAQSSGSNISKLVATVDKKGSTGGLGNHRSSGAQDFGDDCNASAYVKRRHAEIAPLHRPTRKEFSAGKQTAHGATLPSTNSVLGVYLSSTDPVHVPSPVSRSSPVGAIRREVRGGGFGGKPSENAGKDPSATAGSLSGSSIRKSGTPNAYQSSAPASKIDQPSQTTTRESALPRGVEKNRPLLNRQRGNRGSQYARTQQQVGGHSKGVSQNKEWKPKSITKPVGHNDGVIETPTKSQACPADNSINLETESAKLQDKLSHIHFSESQHVIIADDIRVPEAARCQLTFGNFGEEFSLSRNSASAFQESCSSEELKESDRSPPVTSPEALTDGPGIKPIDIVGDDARISGSDSPVSVASEQQLPEQKEAHRSGNKDEYSGIQLLNRNGLPHTPLEFEQQQDAPELHKNSVRFLEIVPSKIARQINTLKTDTLVLFQQAYDNHGSYDFPYFSPAMDENVRGQGLPSQQEFLSPVYVPQMPMPGYSGNQAAYAHPSNGNSYVLMPGNGSHLGSNGVKYGIQQFKPVPTGGLTGFGNYNNPNGYQINSPNVVGNAMGLEDPSRMKYKDGSIYVPNPQAETSEIWMQNPRDLSSLQSPPYYNVAGQTHHGAYLSSHSHTQHPSFNAAAAQSSQMQFQGLFHPQQPGAMANPHHMGPGLGGNVGVGVVPSPPSQLATYQQSQLGHPNWPANF</sequence>